<dbReference type="SUPFAM" id="SSF55073">
    <property type="entry name" value="Nucleotide cyclase"/>
    <property type="match status" value="1"/>
</dbReference>
<comment type="caution">
    <text evidence="4">The sequence shown here is derived from an EMBL/GenBank/DDBJ whole genome shotgun (WGS) entry which is preliminary data.</text>
</comment>
<dbReference type="Pfam" id="PF00990">
    <property type="entry name" value="GGDEF"/>
    <property type="match status" value="1"/>
</dbReference>
<evidence type="ECO:0000256" key="2">
    <source>
        <dbReference type="ARBA" id="ARBA00034247"/>
    </source>
</evidence>
<dbReference type="InterPro" id="IPR000160">
    <property type="entry name" value="GGDEF_dom"/>
</dbReference>
<dbReference type="AlphaFoldDB" id="A0A062TUT9"/>
<dbReference type="InterPro" id="IPR029787">
    <property type="entry name" value="Nucleotide_cyclase"/>
</dbReference>
<dbReference type="InterPro" id="IPR050469">
    <property type="entry name" value="Diguanylate_Cyclase"/>
</dbReference>
<dbReference type="eggNOG" id="COG3706">
    <property type="taxonomic scope" value="Bacteria"/>
</dbReference>
<organism evidence="4 5">
    <name type="scientific">Hyphomonas pacifica</name>
    <dbReference type="NCBI Taxonomy" id="1280941"/>
    <lineage>
        <taxon>Bacteria</taxon>
        <taxon>Pseudomonadati</taxon>
        <taxon>Pseudomonadota</taxon>
        <taxon>Alphaproteobacteria</taxon>
        <taxon>Hyphomonadales</taxon>
        <taxon>Hyphomonadaceae</taxon>
        <taxon>Hyphomonas</taxon>
    </lineage>
</organism>
<dbReference type="PANTHER" id="PTHR45138">
    <property type="entry name" value="REGULATORY COMPONENTS OF SENSORY TRANSDUCTION SYSTEM"/>
    <property type="match status" value="1"/>
</dbReference>
<proteinExistence type="predicted"/>
<feature type="domain" description="GGDEF" evidence="3">
    <location>
        <begin position="112"/>
        <end position="245"/>
    </location>
</feature>
<dbReference type="STRING" id="1280941.HY2_10800"/>
<dbReference type="InterPro" id="IPR043128">
    <property type="entry name" value="Rev_trsase/Diguanyl_cyclase"/>
</dbReference>
<dbReference type="Proteomes" id="UP000249123">
    <property type="component" value="Unassembled WGS sequence"/>
</dbReference>
<dbReference type="PANTHER" id="PTHR45138:SF9">
    <property type="entry name" value="DIGUANYLATE CYCLASE DGCM-RELATED"/>
    <property type="match status" value="1"/>
</dbReference>
<evidence type="ECO:0000256" key="1">
    <source>
        <dbReference type="ARBA" id="ARBA00012528"/>
    </source>
</evidence>
<accession>A0A328K0V9</accession>
<dbReference type="NCBIfam" id="TIGR00254">
    <property type="entry name" value="GGDEF"/>
    <property type="match status" value="1"/>
</dbReference>
<comment type="catalytic activity">
    <reaction evidence="2">
        <text>2 GTP = 3',3'-c-di-GMP + 2 diphosphate</text>
        <dbReference type="Rhea" id="RHEA:24898"/>
        <dbReference type="ChEBI" id="CHEBI:33019"/>
        <dbReference type="ChEBI" id="CHEBI:37565"/>
        <dbReference type="ChEBI" id="CHEBI:58805"/>
        <dbReference type="EC" id="2.7.7.65"/>
    </reaction>
</comment>
<dbReference type="Gene3D" id="3.30.70.270">
    <property type="match status" value="1"/>
</dbReference>
<dbReference type="PROSITE" id="PS50887">
    <property type="entry name" value="GGDEF"/>
    <property type="match status" value="1"/>
</dbReference>
<gene>
    <name evidence="4" type="ORF">HY3_05460</name>
</gene>
<dbReference type="FunFam" id="3.30.70.270:FF:000001">
    <property type="entry name" value="Diguanylate cyclase domain protein"/>
    <property type="match status" value="1"/>
</dbReference>
<protein>
    <recommendedName>
        <fullName evidence="1">diguanylate cyclase</fullName>
        <ecNumber evidence="1">2.7.7.65</ecNumber>
    </recommendedName>
</protein>
<reference evidence="4 5" key="1">
    <citation type="submission" date="2013-04" db="EMBL/GenBank/DDBJ databases">
        <title>Hyphomonas sp. T24B3 Genome Sequencing.</title>
        <authorList>
            <person name="Lai Q."/>
            <person name="Shao Z."/>
        </authorList>
    </citation>
    <scope>NUCLEOTIDE SEQUENCE [LARGE SCALE GENOMIC DNA]</scope>
    <source>
        <strain evidence="4 5">T24B3</strain>
    </source>
</reference>
<dbReference type="CDD" id="cd01949">
    <property type="entry name" value="GGDEF"/>
    <property type="match status" value="1"/>
</dbReference>
<evidence type="ECO:0000259" key="3">
    <source>
        <dbReference type="PROSITE" id="PS50887"/>
    </source>
</evidence>
<dbReference type="SMART" id="SM00267">
    <property type="entry name" value="GGDEF"/>
    <property type="match status" value="1"/>
</dbReference>
<dbReference type="EMBL" id="AWFB01000078">
    <property type="protein sequence ID" value="RAN30596.1"/>
    <property type="molecule type" value="Genomic_DNA"/>
</dbReference>
<accession>A0A062TUT9</accession>
<evidence type="ECO:0000313" key="4">
    <source>
        <dbReference type="EMBL" id="RAN30596.1"/>
    </source>
</evidence>
<dbReference type="RefSeq" id="WP_051594733.1">
    <property type="nucleotide sequence ID" value="NZ_AWFA01000011.1"/>
</dbReference>
<name>A0A062TUT9_9PROT</name>
<dbReference type="GO" id="GO:0052621">
    <property type="term" value="F:diguanylate cyclase activity"/>
    <property type="evidence" value="ECO:0007669"/>
    <property type="project" value="UniProtKB-EC"/>
</dbReference>
<sequence length="251" mass="27671">MSDRTKDVIESLTFFAFVAITALCLSFTFSIIVYSLGLAADPKNFIVANLFIATCVAVPTGAIAAQHEFRMRIYQRALEDIASTDPLTGLLNRKFFRQFAVEELARMARTEVTSAIALFDLDYFKAVNDRYGHGGGDVVLREVAAVAYSELRGPFDRLGRWGGEEFVIMLSNVDIEQAQSVCERVRASIERHMVFLDGQPVNVTASFGLALLPPGSDFDKVLEQADHALYDSKSKGRNCVSVMGRPQRAAA</sequence>
<keyword evidence="5" id="KW-1185">Reference proteome</keyword>
<evidence type="ECO:0000313" key="5">
    <source>
        <dbReference type="Proteomes" id="UP000249123"/>
    </source>
</evidence>
<dbReference type="EC" id="2.7.7.65" evidence="1"/>